<protein>
    <recommendedName>
        <fullName evidence="2">SERTA domain-containing protein</fullName>
    </recommendedName>
</protein>
<dbReference type="InterPro" id="IPR009263">
    <property type="entry name" value="SERTA_dom"/>
</dbReference>
<evidence type="ECO:0000256" key="1">
    <source>
        <dbReference type="SAM" id="MobiDB-lite"/>
    </source>
</evidence>
<organism evidence="3 4">
    <name type="scientific">Candidula unifasciata</name>
    <dbReference type="NCBI Taxonomy" id="100452"/>
    <lineage>
        <taxon>Eukaryota</taxon>
        <taxon>Metazoa</taxon>
        <taxon>Spiralia</taxon>
        <taxon>Lophotrochozoa</taxon>
        <taxon>Mollusca</taxon>
        <taxon>Gastropoda</taxon>
        <taxon>Heterobranchia</taxon>
        <taxon>Euthyneura</taxon>
        <taxon>Panpulmonata</taxon>
        <taxon>Eupulmonata</taxon>
        <taxon>Stylommatophora</taxon>
        <taxon>Helicina</taxon>
        <taxon>Helicoidea</taxon>
        <taxon>Geomitridae</taxon>
        <taxon>Candidula</taxon>
    </lineage>
</organism>
<sequence>MPPMATSSAKRKWSDVFEETEVYDKQSIMDLCASKLRYVNPPRPPRRRTEVSLLRNVLIVNTVKHLSSDTRTDSQMELSTEDLSIDPGHFEGLPPLSELLNDIMLDPQPNDPASSFTWTAVDGCPVQTPQGSDMSPYMETADEAAGISENKVVYDLLPSTCGIEADASHQSQQWGIPNSHSQDNFSWELPCTSDQQSSWESPCDSSMLDCLLSSASIHQPSNDSLDVLMTDRAFQPTNGPLPSISSLFESSRKTSLPGLLESSSLPGVSSFSSGTQPSHTPAVSTTQTDDLLGNVNLTDSELELLAMTFSSKLPASFEDLVLALPQTALLQQVSQPSHTFCMPSSVQSTIGVYNDTHSSSSNQCASFCQPAPSLDDSGMVRVLVNL</sequence>
<feature type="domain" description="SERTA" evidence="2">
    <location>
        <begin position="21"/>
        <end position="74"/>
    </location>
</feature>
<dbReference type="PROSITE" id="PS51053">
    <property type="entry name" value="SERTA"/>
    <property type="match status" value="1"/>
</dbReference>
<dbReference type="Proteomes" id="UP000678393">
    <property type="component" value="Unassembled WGS sequence"/>
</dbReference>
<comment type="caution">
    <text evidence="3">The sequence shown here is derived from an EMBL/GenBank/DDBJ whole genome shotgun (WGS) entry which is preliminary data.</text>
</comment>
<feature type="region of interest" description="Disordered" evidence="1">
    <location>
        <begin position="267"/>
        <end position="287"/>
    </location>
</feature>
<dbReference type="AlphaFoldDB" id="A0A8S3YHS0"/>
<reference evidence="3" key="1">
    <citation type="submission" date="2021-04" db="EMBL/GenBank/DDBJ databases">
        <authorList>
            <consortium name="Molecular Ecology Group"/>
        </authorList>
    </citation>
    <scope>NUCLEOTIDE SEQUENCE</scope>
</reference>
<evidence type="ECO:0000259" key="2">
    <source>
        <dbReference type="PROSITE" id="PS51053"/>
    </source>
</evidence>
<feature type="compositionally biased region" description="Polar residues" evidence="1">
    <location>
        <begin position="275"/>
        <end position="287"/>
    </location>
</feature>
<proteinExistence type="predicted"/>
<accession>A0A8S3YHS0</accession>
<evidence type="ECO:0000313" key="3">
    <source>
        <dbReference type="EMBL" id="CAG5116577.1"/>
    </source>
</evidence>
<dbReference type="EMBL" id="CAJHNH020000271">
    <property type="protein sequence ID" value="CAG5116577.1"/>
    <property type="molecule type" value="Genomic_DNA"/>
</dbReference>
<evidence type="ECO:0000313" key="4">
    <source>
        <dbReference type="Proteomes" id="UP000678393"/>
    </source>
</evidence>
<name>A0A8S3YHS0_9EUPU</name>
<gene>
    <name evidence="3" type="ORF">CUNI_LOCUS2135</name>
</gene>
<dbReference type="OrthoDB" id="6083860at2759"/>
<keyword evidence="4" id="KW-1185">Reference proteome</keyword>